<dbReference type="SUPFAM" id="SSF52540">
    <property type="entry name" value="P-loop containing nucleoside triphosphate hydrolases"/>
    <property type="match status" value="1"/>
</dbReference>
<evidence type="ECO:0000256" key="2">
    <source>
        <dbReference type="ARBA" id="ARBA00022741"/>
    </source>
</evidence>
<dbReference type="InterPro" id="IPR003593">
    <property type="entry name" value="AAA+_ATPase"/>
</dbReference>
<dbReference type="InterPro" id="IPR036891">
    <property type="entry name" value="Signal_recog_part_SRP54_M_sf"/>
</dbReference>
<dbReference type="HAMAP" id="MF_00306">
    <property type="entry name" value="SRP54"/>
    <property type="match status" value="1"/>
</dbReference>
<dbReference type="SMART" id="SM00963">
    <property type="entry name" value="SRP54_N"/>
    <property type="match status" value="1"/>
</dbReference>
<dbReference type="CDD" id="cd18539">
    <property type="entry name" value="SRP_G"/>
    <property type="match status" value="1"/>
</dbReference>
<evidence type="ECO:0000313" key="14">
    <source>
        <dbReference type="EMBL" id="QCX48587.1"/>
    </source>
</evidence>
<dbReference type="Pfam" id="PF02978">
    <property type="entry name" value="SRP_SPB"/>
    <property type="match status" value="1"/>
</dbReference>
<evidence type="ECO:0000256" key="4">
    <source>
        <dbReference type="ARBA" id="ARBA00022884"/>
    </source>
</evidence>
<evidence type="ECO:0000256" key="9">
    <source>
        <dbReference type="HAMAP-Rule" id="MF_00306"/>
    </source>
</evidence>
<feature type="domain" description="SRP54-type proteins GTP-binding" evidence="11">
    <location>
        <begin position="120"/>
        <end position="316"/>
    </location>
</feature>
<evidence type="ECO:0000256" key="7">
    <source>
        <dbReference type="ARBA" id="ARBA00023274"/>
    </source>
</evidence>
<dbReference type="Gene3D" id="1.10.260.30">
    <property type="entry name" value="Signal recognition particle, SRP54 subunit, M-domain"/>
    <property type="match status" value="1"/>
</dbReference>
<comment type="function">
    <text evidence="9">Involved in targeting and insertion of nascent membrane proteins into the cytoplasmic membrane. Binds to the hydrophobic signal sequence of the ribosome-nascent chain (RNC) as it emerges from the ribosomes. The SRP-RNC complex is then targeted to the cytoplasmic membrane where it interacts with the SRP receptor FtsY. Interaction with FtsY leads to the transfer of the RNC complex to the Sec translocase for insertion into the membrane, the hydrolysis of GTP by both Ffh and FtsY, and the dissociation of the SRP-FtsY complex into the individual components.</text>
</comment>
<dbReference type="PATRIC" id="fig|305.106.peg.3941"/>
<dbReference type="InterPro" id="IPR013822">
    <property type="entry name" value="Signal_recog_particl_SRP54_hlx"/>
</dbReference>
<dbReference type="EMBL" id="CP039339">
    <property type="protein sequence ID" value="QCX48587.1"/>
    <property type="molecule type" value="Genomic_DNA"/>
</dbReference>
<keyword evidence="3 9" id="KW-0378">Hydrolase</keyword>
<evidence type="ECO:0000313" key="15">
    <source>
        <dbReference type="Proteomes" id="UP000310553"/>
    </source>
</evidence>
<dbReference type="InterPro" id="IPR027417">
    <property type="entry name" value="P-loop_NTPase"/>
</dbReference>
<gene>
    <name evidence="9 13" type="primary">ffh</name>
    <name evidence="14" type="ORF">E7Z57_05445</name>
    <name evidence="13" type="ORF">RUN39_v1_2290002</name>
</gene>
<comment type="subunit">
    <text evidence="9">Part of the signal recognition particle protein translocation system, which is composed of SRP and FtsY. SRP is a ribonucleoprotein composed of Ffh and a 4.5S RNA molecule.</text>
</comment>
<keyword evidence="2 9" id="KW-0547">Nucleotide-binding</keyword>
<evidence type="ECO:0000259" key="10">
    <source>
        <dbReference type="SMART" id="SM00382"/>
    </source>
</evidence>
<dbReference type="GO" id="GO:0003924">
    <property type="term" value="F:GTPase activity"/>
    <property type="evidence" value="ECO:0007669"/>
    <property type="project" value="UniProtKB-UniRule"/>
</dbReference>
<evidence type="ECO:0000256" key="1">
    <source>
        <dbReference type="ARBA" id="ARBA00005450"/>
    </source>
</evidence>
<feature type="binding site" evidence="9">
    <location>
        <begin position="210"/>
        <end position="214"/>
    </location>
    <ligand>
        <name>GTP</name>
        <dbReference type="ChEBI" id="CHEBI:37565"/>
    </ligand>
</feature>
<dbReference type="GO" id="GO:0006614">
    <property type="term" value="P:SRP-dependent cotranslational protein targeting to membrane"/>
    <property type="evidence" value="ECO:0007669"/>
    <property type="project" value="InterPro"/>
</dbReference>
<dbReference type="SMART" id="SM00382">
    <property type="entry name" value="AAA"/>
    <property type="match status" value="1"/>
</dbReference>
<dbReference type="FunFam" id="3.40.50.300:FF:000022">
    <property type="entry name" value="Signal recognition particle 54 kDa subunit"/>
    <property type="match status" value="1"/>
</dbReference>
<comment type="similarity">
    <text evidence="1 9">Belongs to the GTP-binding SRP family. SRP54 subfamily.</text>
</comment>
<evidence type="ECO:0000313" key="13">
    <source>
        <dbReference type="EMBL" id="CUV15763.1"/>
    </source>
</evidence>
<dbReference type="Proteomes" id="UP000310553">
    <property type="component" value="Chromosome"/>
</dbReference>
<feature type="binding site" evidence="9">
    <location>
        <begin position="127"/>
        <end position="134"/>
    </location>
    <ligand>
        <name>GTP</name>
        <dbReference type="ChEBI" id="CHEBI:37565"/>
    </ligand>
</feature>
<dbReference type="AlphaFoldDB" id="A0A0S4U0Z1"/>
<dbReference type="InterPro" id="IPR000897">
    <property type="entry name" value="SRP54_GTPase_dom"/>
</dbReference>
<dbReference type="GO" id="GO:0008312">
    <property type="term" value="F:7S RNA binding"/>
    <property type="evidence" value="ECO:0007669"/>
    <property type="project" value="InterPro"/>
</dbReference>
<feature type="domain" description="AAA+ ATPase" evidence="10">
    <location>
        <begin position="119"/>
        <end position="321"/>
    </location>
</feature>
<dbReference type="EC" id="3.6.5.4" evidence="9"/>
<dbReference type="InterPro" id="IPR004780">
    <property type="entry name" value="SRP"/>
</dbReference>
<reference evidence="13" key="1">
    <citation type="submission" date="2015-10" db="EMBL/GenBank/DDBJ databases">
        <authorList>
            <person name="Gilbert D.G."/>
        </authorList>
    </citation>
    <scope>NUCLEOTIDE SEQUENCE</scope>
    <source>
        <strain evidence="13">Phyl III-seqv23</strain>
    </source>
</reference>
<dbReference type="SUPFAM" id="SSF47446">
    <property type="entry name" value="Signal peptide-binding domain"/>
    <property type="match status" value="1"/>
</dbReference>
<dbReference type="GO" id="GO:0048500">
    <property type="term" value="C:signal recognition particle"/>
    <property type="evidence" value="ECO:0007669"/>
    <property type="project" value="UniProtKB-UniRule"/>
</dbReference>
<evidence type="ECO:0000256" key="6">
    <source>
        <dbReference type="ARBA" id="ARBA00023135"/>
    </source>
</evidence>
<dbReference type="NCBIfam" id="TIGR00959">
    <property type="entry name" value="ffh"/>
    <property type="match status" value="1"/>
</dbReference>
<feature type="domain" description="Signal recognition particle SRP54 helical bundle" evidence="12">
    <location>
        <begin position="1"/>
        <end position="86"/>
    </location>
</feature>
<name>A0A0S4U0Z1_RALSL</name>
<reference evidence="14 15" key="2">
    <citation type="submission" date="2019-04" db="EMBL/GenBank/DDBJ databases">
        <title>Complete Genome of UW386 and Higher Quality Genome of UW700.</title>
        <authorList>
            <person name="Jacobs J."/>
            <person name="Perez A."/>
            <person name="Steidl O."/>
            <person name="Allen C."/>
        </authorList>
    </citation>
    <scope>NUCLEOTIDE SEQUENCE [LARGE SCALE GENOMIC DNA]</scope>
    <source>
        <strain evidence="14 15">UW386</strain>
    </source>
</reference>
<evidence type="ECO:0000256" key="8">
    <source>
        <dbReference type="ARBA" id="ARBA00048027"/>
    </source>
</evidence>
<evidence type="ECO:0000256" key="3">
    <source>
        <dbReference type="ARBA" id="ARBA00022801"/>
    </source>
</evidence>
<comment type="domain">
    <text evidence="9">Composed of three domains: the N-terminal N domain, which is responsible for interactions with the ribosome, the central G domain, which binds GTP, and the C-terminal M domain, which binds the RNA and the signal sequence of the RNC.</text>
</comment>
<dbReference type="PANTHER" id="PTHR11564:SF5">
    <property type="entry name" value="SIGNAL RECOGNITION PARTICLE SUBUNIT SRP54"/>
    <property type="match status" value="1"/>
</dbReference>
<evidence type="ECO:0000259" key="12">
    <source>
        <dbReference type="SMART" id="SM00963"/>
    </source>
</evidence>
<feature type="binding site" evidence="9">
    <location>
        <begin position="268"/>
        <end position="271"/>
    </location>
    <ligand>
        <name>GTP</name>
        <dbReference type="ChEBI" id="CHEBI:37565"/>
    </ligand>
</feature>
<protein>
    <recommendedName>
        <fullName evidence="9">Signal recognition particle protein</fullName>
        <ecNumber evidence="9">3.6.5.4</ecNumber>
    </recommendedName>
    <alternativeName>
        <fullName evidence="9">Fifty-four homolog</fullName>
    </alternativeName>
</protein>
<proteinExistence type="inferred from homology"/>
<dbReference type="Gene3D" id="1.20.120.140">
    <property type="entry name" value="Signal recognition particle SRP54, nucleotide-binding domain"/>
    <property type="match status" value="1"/>
</dbReference>
<dbReference type="Gene3D" id="3.40.50.300">
    <property type="entry name" value="P-loop containing nucleotide triphosphate hydrolases"/>
    <property type="match status" value="1"/>
</dbReference>
<dbReference type="Pfam" id="PF02881">
    <property type="entry name" value="SRP54_N"/>
    <property type="match status" value="1"/>
</dbReference>
<dbReference type="GO" id="GO:0005525">
    <property type="term" value="F:GTP binding"/>
    <property type="evidence" value="ECO:0007669"/>
    <property type="project" value="UniProtKB-UniRule"/>
</dbReference>
<accession>A0A0S4U0Z1</accession>
<dbReference type="EMBL" id="LN899819">
    <property type="protein sequence ID" value="CUV15763.1"/>
    <property type="molecule type" value="Genomic_DNA"/>
</dbReference>
<keyword evidence="7 9" id="KW-0687">Ribonucleoprotein</keyword>
<dbReference type="SMART" id="SM00962">
    <property type="entry name" value="SRP54"/>
    <property type="match status" value="1"/>
</dbReference>
<keyword evidence="5 9" id="KW-0342">GTP-binding</keyword>
<dbReference type="PANTHER" id="PTHR11564">
    <property type="entry name" value="SIGNAL RECOGNITION PARTICLE 54K PROTEIN SRP54"/>
    <property type="match status" value="1"/>
</dbReference>
<organism evidence="13">
    <name type="scientific">Ralstonia solanacearum</name>
    <name type="common">Pseudomonas solanacearum</name>
    <dbReference type="NCBI Taxonomy" id="305"/>
    <lineage>
        <taxon>Bacteria</taxon>
        <taxon>Pseudomonadati</taxon>
        <taxon>Pseudomonadota</taxon>
        <taxon>Betaproteobacteria</taxon>
        <taxon>Burkholderiales</taxon>
        <taxon>Burkholderiaceae</taxon>
        <taxon>Ralstonia</taxon>
        <taxon>Ralstonia solanacearum species complex</taxon>
    </lineage>
</organism>
<evidence type="ECO:0000256" key="5">
    <source>
        <dbReference type="ARBA" id="ARBA00023134"/>
    </source>
</evidence>
<comment type="subcellular location">
    <subcellularLocation>
        <location evidence="9">Cytoplasm</location>
    </subcellularLocation>
    <text evidence="9">The SRP-RNC complex is targeted to the cytoplasmic membrane.</text>
</comment>
<dbReference type="InterPro" id="IPR022941">
    <property type="entry name" value="SRP54"/>
</dbReference>
<evidence type="ECO:0000259" key="11">
    <source>
        <dbReference type="SMART" id="SM00962"/>
    </source>
</evidence>
<comment type="catalytic activity">
    <reaction evidence="8 9">
        <text>GTP + H2O = GDP + phosphate + H(+)</text>
        <dbReference type="Rhea" id="RHEA:19669"/>
        <dbReference type="ChEBI" id="CHEBI:15377"/>
        <dbReference type="ChEBI" id="CHEBI:15378"/>
        <dbReference type="ChEBI" id="CHEBI:37565"/>
        <dbReference type="ChEBI" id="CHEBI:43474"/>
        <dbReference type="ChEBI" id="CHEBI:58189"/>
        <dbReference type="EC" id="3.6.5.4"/>
    </reaction>
</comment>
<dbReference type="Pfam" id="PF00448">
    <property type="entry name" value="SRP54"/>
    <property type="match status" value="1"/>
</dbReference>
<dbReference type="InterPro" id="IPR042101">
    <property type="entry name" value="SRP54_N_sf"/>
</dbReference>
<keyword evidence="4 9" id="KW-0694">RNA-binding</keyword>
<dbReference type="InterPro" id="IPR004125">
    <property type="entry name" value="Signal_recog_particle_SRP54_M"/>
</dbReference>
<keyword evidence="9" id="KW-0963">Cytoplasm</keyword>
<keyword evidence="6 9" id="KW-0733">Signal recognition particle</keyword>
<sequence>MLDNLTQRLARVVKTMRGEARLTEANTAEMLREVRLALLEADVALPVVREFIARIKEKALGEEVITSLSPGQALVGIVQRELTAIIGGEEAVAPTPGPAGMPAGLPIGRAAELNLNVQPPAIILMAGLQGAGKTTTVGKLAKWLKENKKKKVLTVSCDVYRPAAIAQLKTVSEQVGADFFPSQPEQKPVDIAAAALDWAKKHYHDVLIVDTAGRLGIDEAMMQEIAALHATLKPAETLFVVDAMLGQDAVNTAKAFNDALPLTGVVLTKLDGDARGGAALSVRHITGKPIKFVGVAEKLDGLEPFYPDRMAQRILGMGDILALVEEAQRGVDMEQAQKLAAKIKKTGGFDLEDFKAQIGQMKKMGGLGQLIDKLPAQFAQQAQGANMDQADKQVRRMEGIINSMTPAERAKPELIKASRKRRIAAGAGVPVQEVNRLLNQFEQMQTMMKKLKGGGMMKMMRAMGGMKGGMKGLLPGGR</sequence>